<organism evidence="2 3">
    <name type="scientific">Streptomyces kaniharaensis</name>
    <dbReference type="NCBI Taxonomy" id="212423"/>
    <lineage>
        <taxon>Bacteria</taxon>
        <taxon>Bacillati</taxon>
        <taxon>Actinomycetota</taxon>
        <taxon>Actinomycetes</taxon>
        <taxon>Kitasatosporales</taxon>
        <taxon>Streptomycetaceae</taxon>
        <taxon>Streptomyces</taxon>
    </lineage>
</organism>
<name>A0A6N7KY21_9ACTN</name>
<reference evidence="2 3" key="1">
    <citation type="submission" date="2019-09" db="EMBL/GenBank/DDBJ databases">
        <title>Genome Sequences of Streptomyces kaniharaensis ATCC 21070.</title>
        <authorList>
            <person name="Zhu W."/>
            <person name="De Crecy-Lagard V."/>
            <person name="Richards N.G."/>
        </authorList>
    </citation>
    <scope>NUCLEOTIDE SEQUENCE [LARGE SCALE GENOMIC DNA]</scope>
    <source>
        <strain evidence="2 3">SF-557</strain>
    </source>
</reference>
<dbReference type="EMBL" id="WBOF01000001">
    <property type="protein sequence ID" value="MQS14483.1"/>
    <property type="molecule type" value="Genomic_DNA"/>
</dbReference>
<sequence length="59" mass="6531">MSHYRDPAAKPDATIASLTLTPVAEEDRERARRYVARRARDEADKALLLTALGLDQPPA</sequence>
<feature type="region of interest" description="Disordered" evidence="1">
    <location>
        <begin position="1"/>
        <end position="21"/>
    </location>
</feature>
<evidence type="ECO:0000313" key="2">
    <source>
        <dbReference type="EMBL" id="MQS14483.1"/>
    </source>
</evidence>
<dbReference type="Proteomes" id="UP000450000">
    <property type="component" value="Unassembled WGS sequence"/>
</dbReference>
<comment type="caution">
    <text evidence="2">The sequence shown here is derived from an EMBL/GenBank/DDBJ whole genome shotgun (WGS) entry which is preliminary data.</text>
</comment>
<protein>
    <submittedName>
        <fullName evidence="2">Uncharacterized protein</fullName>
    </submittedName>
</protein>
<dbReference type="AlphaFoldDB" id="A0A6N7KY21"/>
<evidence type="ECO:0000256" key="1">
    <source>
        <dbReference type="SAM" id="MobiDB-lite"/>
    </source>
</evidence>
<proteinExistence type="predicted"/>
<gene>
    <name evidence="2" type="ORF">F7Q99_19995</name>
</gene>
<dbReference type="RefSeq" id="WP_153463262.1">
    <property type="nucleotide sequence ID" value="NZ_WBOF01000001.1"/>
</dbReference>
<evidence type="ECO:0000313" key="3">
    <source>
        <dbReference type="Proteomes" id="UP000450000"/>
    </source>
</evidence>
<accession>A0A6N7KY21</accession>
<keyword evidence="3" id="KW-1185">Reference proteome</keyword>